<dbReference type="OrthoDB" id="227596at2"/>
<evidence type="ECO:0000256" key="7">
    <source>
        <dbReference type="ARBA" id="ARBA00022840"/>
    </source>
</evidence>
<feature type="domain" description="Histidine kinase/HSP90-like ATPase" evidence="10">
    <location>
        <begin position="608"/>
        <end position="699"/>
    </location>
</feature>
<keyword evidence="9" id="KW-1133">Transmembrane helix</keyword>
<evidence type="ECO:0000256" key="5">
    <source>
        <dbReference type="ARBA" id="ARBA00022741"/>
    </source>
</evidence>
<dbReference type="InterPro" id="IPR050482">
    <property type="entry name" value="Sensor_HK_TwoCompSys"/>
</dbReference>
<evidence type="ECO:0000256" key="4">
    <source>
        <dbReference type="ARBA" id="ARBA00022679"/>
    </source>
</evidence>
<evidence type="ECO:0000256" key="1">
    <source>
        <dbReference type="ARBA" id="ARBA00000085"/>
    </source>
</evidence>
<feature type="transmembrane region" description="Helical" evidence="9">
    <location>
        <begin position="174"/>
        <end position="192"/>
    </location>
</feature>
<feature type="transmembrane region" description="Helical" evidence="9">
    <location>
        <begin position="212"/>
        <end position="240"/>
    </location>
</feature>
<keyword evidence="12" id="KW-1185">Reference proteome</keyword>
<evidence type="ECO:0000256" key="3">
    <source>
        <dbReference type="ARBA" id="ARBA00022553"/>
    </source>
</evidence>
<evidence type="ECO:0000313" key="11">
    <source>
        <dbReference type="EMBL" id="GCD94954.1"/>
    </source>
</evidence>
<comment type="caution">
    <text evidence="11">The sequence shown here is derived from an EMBL/GenBank/DDBJ whole genome shotgun (WGS) entry which is preliminary data.</text>
</comment>
<dbReference type="Proteomes" id="UP000286931">
    <property type="component" value="Unassembled WGS sequence"/>
</dbReference>
<dbReference type="GO" id="GO:0000155">
    <property type="term" value="F:phosphorelay sensor kinase activity"/>
    <property type="evidence" value="ECO:0007669"/>
    <property type="project" value="InterPro"/>
</dbReference>
<dbReference type="Pfam" id="PF02518">
    <property type="entry name" value="HATPase_c"/>
    <property type="match status" value="1"/>
</dbReference>
<organism evidence="11 12">
    <name type="scientific">Embleya hyalina</name>
    <dbReference type="NCBI Taxonomy" id="516124"/>
    <lineage>
        <taxon>Bacteria</taxon>
        <taxon>Bacillati</taxon>
        <taxon>Actinomycetota</taxon>
        <taxon>Actinomycetes</taxon>
        <taxon>Kitasatosporales</taxon>
        <taxon>Streptomycetaceae</taxon>
        <taxon>Embleya</taxon>
    </lineage>
</organism>
<feature type="transmembrane region" description="Helical" evidence="9">
    <location>
        <begin position="312"/>
        <end position="337"/>
    </location>
</feature>
<accession>A0A401YK12</accession>
<keyword evidence="4" id="KW-0808">Transferase</keyword>
<feature type="transmembrane region" description="Helical" evidence="9">
    <location>
        <begin position="139"/>
        <end position="162"/>
    </location>
</feature>
<dbReference type="Gene3D" id="1.20.5.1930">
    <property type="match status" value="1"/>
</dbReference>
<dbReference type="AlphaFoldDB" id="A0A401YK12"/>
<keyword evidence="9" id="KW-0472">Membrane</keyword>
<dbReference type="Gene3D" id="3.30.565.10">
    <property type="entry name" value="Histidine kinase-like ATPase, C-terminal domain"/>
    <property type="match status" value="1"/>
</dbReference>
<keyword evidence="8" id="KW-0902">Two-component regulatory system</keyword>
<keyword evidence="5" id="KW-0547">Nucleotide-binding</keyword>
<dbReference type="InterPro" id="IPR003594">
    <property type="entry name" value="HATPase_dom"/>
</dbReference>
<dbReference type="EMBL" id="BIFH01000016">
    <property type="protein sequence ID" value="GCD94954.1"/>
    <property type="molecule type" value="Genomic_DNA"/>
</dbReference>
<dbReference type="GO" id="GO:0016020">
    <property type="term" value="C:membrane"/>
    <property type="evidence" value="ECO:0007669"/>
    <property type="project" value="InterPro"/>
</dbReference>
<gene>
    <name evidence="11" type="ORF">EHYA_02623</name>
</gene>
<keyword evidence="9" id="KW-0812">Transmembrane</keyword>
<proteinExistence type="predicted"/>
<dbReference type="CDD" id="cd16917">
    <property type="entry name" value="HATPase_UhpB-NarQ-NarX-like"/>
    <property type="match status" value="1"/>
</dbReference>
<evidence type="ECO:0000259" key="10">
    <source>
        <dbReference type="SMART" id="SM00387"/>
    </source>
</evidence>
<feature type="transmembrane region" description="Helical" evidence="9">
    <location>
        <begin position="343"/>
        <end position="365"/>
    </location>
</feature>
<feature type="transmembrane region" description="Helical" evidence="9">
    <location>
        <begin position="76"/>
        <end position="95"/>
    </location>
</feature>
<name>A0A401YK12_9ACTN</name>
<keyword evidence="3" id="KW-0597">Phosphoprotein</keyword>
<reference evidence="11 12" key="1">
    <citation type="submission" date="2018-12" db="EMBL/GenBank/DDBJ databases">
        <title>Draft genome sequence of Embleya hyalina NBRC 13850T.</title>
        <authorList>
            <person name="Komaki H."/>
            <person name="Hosoyama A."/>
            <person name="Kimura A."/>
            <person name="Ichikawa N."/>
            <person name="Tamura T."/>
        </authorList>
    </citation>
    <scope>NUCLEOTIDE SEQUENCE [LARGE SCALE GENOMIC DNA]</scope>
    <source>
        <strain evidence="11 12">NBRC 13850</strain>
    </source>
</reference>
<feature type="transmembrane region" description="Helical" evidence="9">
    <location>
        <begin position="42"/>
        <end position="64"/>
    </location>
</feature>
<dbReference type="Pfam" id="PF07730">
    <property type="entry name" value="HisKA_3"/>
    <property type="match status" value="1"/>
</dbReference>
<dbReference type="SUPFAM" id="SSF55874">
    <property type="entry name" value="ATPase domain of HSP90 chaperone/DNA topoisomerase II/histidine kinase"/>
    <property type="match status" value="1"/>
</dbReference>
<sequence>MGAVTTQPVPPPLDACPPDRPAPARVPAWIRALLLRVPESRLIVFAGVSATIGIATTAAYVPAYHWVAERTELRPMSWGDVVLGSAWPLIGALIVRGRPRNPVGWLLLVPATLGPYLLLSLYAVASARISADPLPGADFAAWVGAWGFAQYFVVVPLLLMVFPDGYLTGPRWRLPAYAICVVAAIALFGAMFRDGSIDISEDVRNPWAVPGAWWLGYLTIVGAFATLGPGLLTGVASLLVRTRRAVGVQRIQLQWLLLGGLMLGANMLLALVVPDPGQDLFFAVGLLSPPVGIAVAMLRHRLFDVVLVLNRTIVYVVLTLVLVGVYTALVLGVGRVAPTSTSGILAVAVVALLAATGRSAVQVAVDRWLFGHRHDPYAVLARVGRQVAPASEPDEALQRLVHALRRALRLPYVAFHSHLPQHGAALRVESGSPVAGWRAVPASSLGRDMGELRVGLRPGGERWTPEEYAAIEEVAARAATLAYAAGLVTDVARSRARIVVAREEERRRLRADLHDGVGPALAGAAHQLDALARRIAAAGQPDLADRARGVRDRLRQTVTDLRSVVHGLRPPILDQLGLAGALRDVVAGYETPRCTVELGPGLDELPAAVEVAAYAIAAEAVSNAVRHSAASELRLSAAVVDARLRLEIRDNGRGLPAHPAAGVGLRSMGERADEVGGRMEILPAPGGGVVVRASLPGGSERS</sequence>
<dbReference type="InterPro" id="IPR011712">
    <property type="entry name" value="Sig_transdc_His_kin_sub3_dim/P"/>
</dbReference>
<evidence type="ECO:0000313" key="12">
    <source>
        <dbReference type="Proteomes" id="UP000286931"/>
    </source>
</evidence>
<dbReference type="SMART" id="SM00387">
    <property type="entry name" value="HATPase_c"/>
    <property type="match status" value="1"/>
</dbReference>
<evidence type="ECO:0000256" key="6">
    <source>
        <dbReference type="ARBA" id="ARBA00022777"/>
    </source>
</evidence>
<dbReference type="PANTHER" id="PTHR24421:SF10">
    <property type="entry name" value="NITRATE_NITRITE SENSOR PROTEIN NARQ"/>
    <property type="match status" value="1"/>
</dbReference>
<keyword evidence="7" id="KW-0067">ATP-binding</keyword>
<keyword evidence="6 11" id="KW-0418">Kinase</keyword>
<dbReference type="EC" id="2.7.13.3" evidence="2"/>
<evidence type="ECO:0000256" key="8">
    <source>
        <dbReference type="ARBA" id="ARBA00023012"/>
    </source>
</evidence>
<dbReference type="InterPro" id="IPR036890">
    <property type="entry name" value="HATPase_C_sf"/>
</dbReference>
<dbReference type="PANTHER" id="PTHR24421">
    <property type="entry name" value="NITRATE/NITRITE SENSOR PROTEIN NARX-RELATED"/>
    <property type="match status" value="1"/>
</dbReference>
<dbReference type="GO" id="GO:0046983">
    <property type="term" value="F:protein dimerization activity"/>
    <property type="evidence" value="ECO:0007669"/>
    <property type="project" value="InterPro"/>
</dbReference>
<evidence type="ECO:0000256" key="2">
    <source>
        <dbReference type="ARBA" id="ARBA00012438"/>
    </source>
</evidence>
<feature type="transmembrane region" description="Helical" evidence="9">
    <location>
        <begin position="107"/>
        <end position="127"/>
    </location>
</feature>
<feature type="transmembrane region" description="Helical" evidence="9">
    <location>
        <begin position="252"/>
        <end position="274"/>
    </location>
</feature>
<protein>
    <recommendedName>
        <fullName evidence="2">histidine kinase</fullName>
        <ecNumber evidence="2">2.7.13.3</ecNumber>
    </recommendedName>
</protein>
<dbReference type="GO" id="GO:0005524">
    <property type="term" value="F:ATP binding"/>
    <property type="evidence" value="ECO:0007669"/>
    <property type="project" value="UniProtKB-KW"/>
</dbReference>
<evidence type="ECO:0000256" key="9">
    <source>
        <dbReference type="SAM" id="Phobius"/>
    </source>
</evidence>
<comment type="catalytic activity">
    <reaction evidence="1">
        <text>ATP + protein L-histidine = ADP + protein N-phospho-L-histidine.</text>
        <dbReference type="EC" id="2.7.13.3"/>
    </reaction>
</comment>